<dbReference type="EMBL" id="PVZF01000035">
    <property type="protein sequence ID" value="PRY06101.1"/>
    <property type="molecule type" value="Genomic_DNA"/>
</dbReference>
<dbReference type="AlphaFoldDB" id="A0A2T0QNC1"/>
<organism evidence="1 2">
    <name type="scientific">Kineococcus rhizosphaerae</name>
    <dbReference type="NCBI Taxonomy" id="559628"/>
    <lineage>
        <taxon>Bacteria</taxon>
        <taxon>Bacillati</taxon>
        <taxon>Actinomycetota</taxon>
        <taxon>Actinomycetes</taxon>
        <taxon>Kineosporiales</taxon>
        <taxon>Kineosporiaceae</taxon>
        <taxon>Kineococcus</taxon>
    </lineage>
</organism>
<keyword evidence="2" id="KW-1185">Reference proteome</keyword>
<sequence>MVLNDGYFVFFNRLKSPEGSVDWKVRAVGQGSRSEFDLDRQAIPGSP</sequence>
<name>A0A2T0QNC1_9ACTN</name>
<proteinExistence type="predicted"/>
<accession>A0A2T0QNC1</accession>
<comment type="caution">
    <text evidence="1">The sequence shown here is derived from an EMBL/GenBank/DDBJ whole genome shotgun (WGS) entry which is preliminary data.</text>
</comment>
<reference evidence="1 2" key="1">
    <citation type="submission" date="2018-03" db="EMBL/GenBank/DDBJ databases">
        <title>Genomic Encyclopedia of Archaeal and Bacterial Type Strains, Phase II (KMG-II): from individual species to whole genera.</title>
        <authorList>
            <person name="Goeker M."/>
        </authorList>
    </citation>
    <scope>NUCLEOTIDE SEQUENCE [LARGE SCALE GENOMIC DNA]</scope>
    <source>
        <strain evidence="1 2">DSM 19711</strain>
    </source>
</reference>
<dbReference type="Proteomes" id="UP000238083">
    <property type="component" value="Unassembled WGS sequence"/>
</dbReference>
<dbReference type="RefSeq" id="WP_146149621.1">
    <property type="nucleotide sequence ID" value="NZ_PVZF01000035.1"/>
</dbReference>
<protein>
    <submittedName>
        <fullName evidence="1">Uncharacterized protein</fullName>
    </submittedName>
</protein>
<evidence type="ECO:0000313" key="1">
    <source>
        <dbReference type="EMBL" id="PRY06101.1"/>
    </source>
</evidence>
<evidence type="ECO:0000313" key="2">
    <source>
        <dbReference type="Proteomes" id="UP000238083"/>
    </source>
</evidence>
<dbReference type="OrthoDB" id="56224at2"/>
<gene>
    <name evidence="1" type="ORF">CLV37_13516</name>
</gene>